<protein>
    <submittedName>
        <fullName evidence="1">Uncharacterized protein</fullName>
    </submittedName>
</protein>
<dbReference type="PANTHER" id="PTHR35466">
    <property type="entry name" value="SERINE/ARGININE REPETITIVE MATRIX PROTEIN 1"/>
    <property type="match status" value="1"/>
</dbReference>
<dbReference type="OrthoDB" id="685203at2759"/>
<organism evidence="1 2">
    <name type="scientific">Asparagus officinalis</name>
    <name type="common">Garden asparagus</name>
    <dbReference type="NCBI Taxonomy" id="4686"/>
    <lineage>
        <taxon>Eukaryota</taxon>
        <taxon>Viridiplantae</taxon>
        <taxon>Streptophyta</taxon>
        <taxon>Embryophyta</taxon>
        <taxon>Tracheophyta</taxon>
        <taxon>Spermatophyta</taxon>
        <taxon>Magnoliopsida</taxon>
        <taxon>Liliopsida</taxon>
        <taxon>Asparagales</taxon>
        <taxon>Asparagaceae</taxon>
        <taxon>Asparagoideae</taxon>
        <taxon>Asparagus</taxon>
    </lineage>
</organism>
<gene>
    <name evidence="1" type="ORF">A4U43_C04F27420</name>
</gene>
<dbReference type="Proteomes" id="UP000243459">
    <property type="component" value="Chromosome 4"/>
</dbReference>
<keyword evidence="2" id="KW-1185">Reference proteome</keyword>
<dbReference type="EMBL" id="CM007384">
    <property type="protein sequence ID" value="ONK73116.1"/>
    <property type="molecule type" value="Genomic_DNA"/>
</dbReference>
<reference evidence="2" key="1">
    <citation type="journal article" date="2017" name="Nat. Commun.">
        <title>The asparagus genome sheds light on the origin and evolution of a young Y chromosome.</title>
        <authorList>
            <person name="Harkess A."/>
            <person name="Zhou J."/>
            <person name="Xu C."/>
            <person name="Bowers J.E."/>
            <person name="Van der Hulst R."/>
            <person name="Ayyampalayam S."/>
            <person name="Mercati F."/>
            <person name="Riccardi P."/>
            <person name="McKain M.R."/>
            <person name="Kakrana A."/>
            <person name="Tang H."/>
            <person name="Ray J."/>
            <person name="Groenendijk J."/>
            <person name="Arikit S."/>
            <person name="Mathioni S.M."/>
            <person name="Nakano M."/>
            <person name="Shan H."/>
            <person name="Telgmann-Rauber A."/>
            <person name="Kanno A."/>
            <person name="Yue Z."/>
            <person name="Chen H."/>
            <person name="Li W."/>
            <person name="Chen Y."/>
            <person name="Xu X."/>
            <person name="Zhang Y."/>
            <person name="Luo S."/>
            <person name="Chen H."/>
            <person name="Gao J."/>
            <person name="Mao Z."/>
            <person name="Pires J.C."/>
            <person name="Luo M."/>
            <person name="Kudrna D."/>
            <person name="Wing R.A."/>
            <person name="Meyers B.C."/>
            <person name="Yi K."/>
            <person name="Kong H."/>
            <person name="Lavrijsen P."/>
            <person name="Sunseri F."/>
            <person name="Falavigna A."/>
            <person name="Ye Y."/>
            <person name="Leebens-Mack J.H."/>
            <person name="Chen G."/>
        </authorList>
    </citation>
    <scope>NUCLEOTIDE SEQUENCE [LARGE SCALE GENOMIC DNA]</scope>
    <source>
        <strain evidence="2">cv. DH0086</strain>
    </source>
</reference>
<dbReference type="PANTHER" id="PTHR35466:SF4">
    <property type="entry name" value="EXPRESSED PROTEIN"/>
    <property type="match status" value="1"/>
</dbReference>
<evidence type="ECO:0000313" key="2">
    <source>
        <dbReference type="Proteomes" id="UP000243459"/>
    </source>
</evidence>
<name>A0A5P1F3Z7_ASPOF</name>
<accession>A0A5P1F3Z7</accession>
<dbReference type="Gramene" id="ONK73116">
    <property type="protein sequence ID" value="ONK73116"/>
    <property type="gene ID" value="A4U43_C04F27420"/>
</dbReference>
<evidence type="ECO:0000313" key="1">
    <source>
        <dbReference type="EMBL" id="ONK73116.1"/>
    </source>
</evidence>
<proteinExistence type="predicted"/>
<dbReference type="AlphaFoldDB" id="A0A5P1F3Z7"/>
<sequence>MDINKKASGDESFKRPGSVPFRWEIEPGIPKLYNTTQQKPLPKLSPPPSYVSKLSHLPCQAPPVSQGCFPIQSLKRREVKEVSSSSPHRRIIMQSLKSKQVKELRSLSPHQTTSARYSSPFSLSFRKSQAKEVEAVAQWLF</sequence>